<evidence type="ECO:0008006" key="3">
    <source>
        <dbReference type="Google" id="ProtNLM"/>
    </source>
</evidence>
<proteinExistence type="evidence at transcript level"/>
<evidence type="ECO:0000256" key="1">
    <source>
        <dbReference type="SAM" id="SignalP"/>
    </source>
</evidence>
<feature type="non-terminal residue" evidence="2">
    <location>
        <position position="1"/>
    </location>
</feature>
<dbReference type="PANTHER" id="PTHR21112:SF0">
    <property type="entry name" value="CHEMOSENSORY PROTEIN A 29A-RELATED"/>
    <property type="match status" value="1"/>
</dbReference>
<sequence length="201" mass="22777">KAVNRTHQIIILIKMNLALSAVFIVACALSGCTKAEQPYTVKNEGFEHFDGMKETAFQLGEMKIIGRQRYINGTVKFVEDMASDHFKFQIELFSSPQGDDQFKRLPMGVPRTTICEGLKDLYTKVLQPSFVEGENTNFPFVPEEGLCPIPKGEYYIKDLEFDTDSWPNQIPRGLLKAQLTFFKDELNVGGGALLMRVEDRE</sequence>
<accession>W8AX61</accession>
<evidence type="ECO:0000313" key="2">
    <source>
        <dbReference type="EMBL" id="JAB90717.1"/>
    </source>
</evidence>
<dbReference type="Pfam" id="PF06477">
    <property type="entry name" value="DUF1091"/>
    <property type="match status" value="1"/>
</dbReference>
<protein>
    <recommendedName>
        <fullName evidence="3">Lipoprotein</fullName>
    </recommendedName>
</protein>
<reference evidence="2" key="2">
    <citation type="journal article" date="2014" name="BMC Genomics">
        <title>A genomic perspective to assessing quality of mass-reared SIT flies used in Mediterranean fruit fly (Ceratitis capitata) eradication in California.</title>
        <authorList>
            <person name="Calla B."/>
            <person name="Hall B."/>
            <person name="Hou S."/>
            <person name="Geib S.M."/>
        </authorList>
    </citation>
    <scope>NUCLEOTIDE SEQUENCE</scope>
</reference>
<organism evidence="2">
    <name type="scientific">Ceratitis capitata</name>
    <name type="common">Mediterranean fruit fly</name>
    <name type="synonym">Tephritis capitata</name>
    <dbReference type="NCBI Taxonomy" id="7213"/>
    <lineage>
        <taxon>Eukaryota</taxon>
        <taxon>Metazoa</taxon>
        <taxon>Ecdysozoa</taxon>
        <taxon>Arthropoda</taxon>
        <taxon>Hexapoda</taxon>
        <taxon>Insecta</taxon>
        <taxon>Pterygota</taxon>
        <taxon>Neoptera</taxon>
        <taxon>Endopterygota</taxon>
        <taxon>Diptera</taxon>
        <taxon>Brachycera</taxon>
        <taxon>Muscomorpha</taxon>
        <taxon>Tephritoidea</taxon>
        <taxon>Tephritidae</taxon>
        <taxon>Ceratitis</taxon>
        <taxon>Ceratitis</taxon>
    </lineage>
</organism>
<dbReference type="EMBL" id="GAMC01015838">
    <property type="protein sequence ID" value="JAB90717.1"/>
    <property type="molecule type" value="mRNA"/>
</dbReference>
<dbReference type="OrthoDB" id="7925769at2759"/>
<name>W8AX61_CERCA</name>
<dbReference type="PANTHER" id="PTHR21112">
    <property type="entry name" value="CHEMOSENSORY PROTEIN A 29A-RELATED"/>
    <property type="match status" value="1"/>
</dbReference>
<reference evidence="2" key="1">
    <citation type="submission" date="2013-07" db="EMBL/GenBank/DDBJ databases">
        <authorList>
            <person name="Geib S."/>
        </authorList>
    </citation>
    <scope>NUCLEOTIDE SEQUENCE</scope>
</reference>
<feature type="signal peptide" evidence="1">
    <location>
        <begin position="1"/>
        <end position="35"/>
    </location>
</feature>
<feature type="chain" id="PRO_5004905935" description="Lipoprotein" evidence="1">
    <location>
        <begin position="36"/>
        <end position="201"/>
    </location>
</feature>
<dbReference type="InterPro" id="IPR010512">
    <property type="entry name" value="DUF1091"/>
</dbReference>
<keyword evidence="1" id="KW-0732">Signal</keyword>
<dbReference type="AlphaFoldDB" id="W8AX61"/>